<keyword evidence="1" id="KW-0472">Membrane</keyword>
<gene>
    <name evidence="2" type="ORF">ENO26_06110</name>
</gene>
<organism evidence="2">
    <name type="scientific">Ignisphaera aggregans</name>
    <dbReference type="NCBI Taxonomy" id="334771"/>
    <lineage>
        <taxon>Archaea</taxon>
        <taxon>Thermoproteota</taxon>
        <taxon>Thermoprotei</taxon>
        <taxon>Desulfurococcales</taxon>
        <taxon>Desulfurococcaceae</taxon>
        <taxon>Ignisphaera</taxon>
    </lineage>
</organism>
<comment type="caution">
    <text evidence="2">The sequence shown here is derived from an EMBL/GenBank/DDBJ whole genome shotgun (WGS) entry which is preliminary data.</text>
</comment>
<keyword evidence="1" id="KW-1133">Transmembrane helix</keyword>
<protein>
    <submittedName>
        <fullName evidence="2">Uncharacterized protein</fullName>
    </submittedName>
</protein>
<accession>A0A7J2U4D1</accession>
<proteinExistence type="predicted"/>
<name>A0A7J2U4D1_9CREN</name>
<feature type="transmembrane region" description="Helical" evidence="1">
    <location>
        <begin position="9"/>
        <end position="29"/>
    </location>
</feature>
<dbReference type="AlphaFoldDB" id="A0A7J2U4D1"/>
<keyword evidence="1" id="KW-0812">Transmembrane</keyword>
<evidence type="ECO:0000313" key="2">
    <source>
        <dbReference type="EMBL" id="HEM67123.1"/>
    </source>
</evidence>
<sequence length="446" mass="50124">MQTIGQGEYVTAIVMLMIALLFTQLALQWTNYLINTGREAGEDVLRFKEKLIVVYPYNNNASQVLIVNDWDGSSIVRGYIMLKDNGTFTYIDNNFAIPTGSKIVKTLPKNISSDALRLCIYTQYLNIFCNSTQYLFPGIRLEPGTWYIAPLSIFRNSYAVAIAFNTTIGKWVELPTYIWDINRSWILFYVPQNLSYVWFKEVSSLQIKDTSSWFKEDALLQDPIITITVCFPKKGCSSITVRPNVKLTTSIVFDGWRIVVANTTTLTYDMNWKVLSMSYGHGDGYPPDPDYTNPGSIYSAQISVSNNWVGVKVNANQYGTYGVFYYGTPSAPIPPPSSAGSWLCGCAQRNNFGDCVAHYICPLSKNTPSNFTTSATLYMSTGSKSNIHDDAGVWWANYWYVYVSVPRQTFTYSITKVYEPNANGIIVLDNGTGIIRIKILQATSKL</sequence>
<dbReference type="EMBL" id="DSEU01000040">
    <property type="protein sequence ID" value="HEM67123.1"/>
    <property type="molecule type" value="Genomic_DNA"/>
</dbReference>
<reference evidence="2" key="1">
    <citation type="journal article" date="2020" name="mSystems">
        <title>Genome- and Community-Level Interaction Insights into Carbon Utilization and Element Cycling Functions of Hydrothermarchaeota in Hydrothermal Sediment.</title>
        <authorList>
            <person name="Zhou Z."/>
            <person name="Liu Y."/>
            <person name="Xu W."/>
            <person name="Pan J."/>
            <person name="Luo Z.H."/>
            <person name="Li M."/>
        </authorList>
    </citation>
    <scope>NUCLEOTIDE SEQUENCE [LARGE SCALE GENOMIC DNA]</scope>
    <source>
        <strain evidence="2">SpSt-125</strain>
    </source>
</reference>
<evidence type="ECO:0000256" key="1">
    <source>
        <dbReference type="SAM" id="Phobius"/>
    </source>
</evidence>